<evidence type="ECO:0000313" key="6">
    <source>
        <dbReference type="EMBL" id="KLN59420.1"/>
    </source>
</evidence>
<dbReference type="InterPro" id="IPR001647">
    <property type="entry name" value="HTH_TetR"/>
</dbReference>
<accession>A0A0H2MRZ8</accession>
<feature type="DNA-binding region" description="H-T-H motif" evidence="4">
    <location>
        <begin position="29"/>
        <end position="48"/>
    </location>
</feature>
<keyword evidence="1" id="KW-0805">Transcription regulation</keyword>
<dbReference type="PATRIC" id="fig|1489064.4.peg.548"/>
<evidence type="ECO:0000256" key="3">
    <source>
        <dbReference type="ARBA" id="ARBA00023163"/>
    </source>
</evidence>
<dbReference type="Gene3D" id="1.10.10.60">
    <property type="entry name" value="Homeodomain-like"/>
    <property type="match status" value="1"/>
</dbReference>
<proteinExistence type="predicted"/>
<dbReference type="STRING" id="1489064.WH96_17750"/>
<dbReference type="Pfam" id="PF00440">
    <property type="entry name" value="TetR_N"/>
    <property type="match status" value="1"/>
</dbReference>
<dbReference type="PROSITE" id="PS50977">
    <property type="entry name" value="HTH_TETR_2"/>
    <property type="match status" value="1"/>
</dbReference>
<dbReference type="Gene3D" id="1.10.357.10">
    <property type="entry name" value="Tetracycline Repressor, domain 2"/>
    <property type="match status" value="1"/>
</dbReference>
<dbReference type="SUPFAM" id="SSF46689">
    <property type="entry name" value="Homeodomain-like"/>
    <property type="match status" value="1"/>
</dbReference>
<protein>
    <recommendedName>
        <fullName evidence="5">HTH tetR-type domain-containing protein</fullName>
    </recommendedName>
</protein>
<keyword evidence="7" id="KW-1185">Reference proteome</keyword>
<dbReference type="RefSeq" id="WP_047765652.1">
    <property type="nucleotide sequence ID" value="NZ_LAQL01000016.1"/>
</dbReference>
<dbReference type="Pfam" id="PF16925">
    <property type="entry name" value="TetR_C_13"/>
    <property type="match status" value="1"/>
</dbReference>
<dbReference type="GO" id="GO:0003677">
    <property type="term" value="F:DNA binding"/>
    <property type="evidence" value="ECO:0007669"/>
    <property type="project" value="UniProtKB-UniRule"/>
</dbReference>
<dbReference type="InterPro" id="IPR011075">
    <property type="entry name" value="TetR_C"/>
</dbReference>
<dbReference type="AlphaFoldDB" id="A0A0H2MRZ8"/>
<dbReference type="InterPro" id="IPR036271">
    <property type="entry name" value="Tet_transcr_reg_TetR-rel_C_sf"/>
</dbReference>
<feature type="domain" description="HTH tetR-type" evidence="5">
    <location>
        <begin position="6"/>
        <end position="66"/>
    </location>
</feature>
<evidence type="ECO:0000256" key="2">
    <source>
        <dbReference type="ARBA" id="ARBA00023125"/>
    </source>
</evidence>
<sequence>MGRNLSFNEKETLVKVANIFREKGYEATTVKDLEKATGLTSGSLYNSFGGKEVLFDIAISFYNNNIVRNRISTFLDQAEDPLVGLKDLFHSLLNEPDGRENGCLLTNTAVEFNNRRRHITQELDTGFSLLEAAFKRQIIRCAEKGKISKPPSPQLTATRLLIFYQGILVLVRAGLRRKEIDQIVNDEIDLILGRLS</sequence>
<evidence type="ECO:0000256" key="4">
    <source>
        <dbReference type="PROSITE-ProRule" id="PRU00335"/>
    </source>
</evidence>
<evidence type="ECO:0000256" key="1">
    <source>
        <dbReference type="ARBA" id="ARBA00023015"/>
    </source>
</evidence>
<dbReference type="InterPro" id="IPR009057">
    <property type="entry name" value="Homeodomain-like_sf"/>
</dbReference>
<comment type="caution">
    <text evidence="6">The sequence shown here is derived from an EMBL/GenBank/DDBJ whole genome shotgun (WGS) entry which is preliminary data.</text>
</comment>
<evidence type="ECO:0000313" key="7">
    <source>
        <dbReference type="Proteomes" id="UP000035444"/>
    </source>
</evidence>
<keyword evidence="3" id="KW-0804">Transcription</keyword>
<keyword evidence="2 4" id="KW-0238">DNA-binding</keyword>
<gene>
    <name evidence="6" type="ORF">WH96_17750</name>
</gene>
<dbReference type="EMBL" id="LAQL01000016">
    <property type="protein sequence ID" value="KLN59420.1"/>
    <property type="molecule type" value="Genomic_DNA"/>
</dbReference>
<reference evidence="6 7" key="1">
    <citation type="submission" date="2015-03" db="EMBL/GenBank/DDBJ databases">
        <title>Genome Sequence of Kiloniella spongiae MEBiC09566, isolated from a marine sponge.</title>
        <authorList>
            <person name="Shao Z."/>
            <person name="Wang L."/>
            <person name="Li X."/>
        </authorList>
    </citation>
    <scope>NUCLEOTIDE SEQUENCE [LARGE SCALE GENOMIC DNA]</scope>
    <source>
        <strain evidence="6 7">MEBiC09566</strain>
    </source>
</reference>
<name>A0A0H2MRZ8_9PROT</name>
<dbReference type="PANTHER" id="PTHR47506">
    <property type="entry name" value="TRANSCRIPTIONAL REGULATORY PROTEIN"/>
    <property type="match status" value="1"/>
</dbReference>
<evidence type="ECO:0000259" key="5">
    <source>
        <dbReference type="PROSITE" id="PS50977"/>
    </source>
</evidence>
<organism evidence="6 7">
    <name type="scientific">Kiloniella spongiae</name>
    <dbReference type="NCBI Taxonomy" id="1489064"/>
    <lineage>
        <taxon>Bacteria</taxon>
        <taxon>Pseudomonadati</taxon>
        <taxon>Pseudomonadota</taxon>
        <taxon>Alphaproteobacteria</taxon>
        <taxon>Rhodospirillales</taxon>
        <taxon>Kiloniellaceae</taxon>
        <taxon>Kiloniella</taxon>
    </lineage>
</organism>
<dbReference type="PANTHER" id="PTHR47506:SF1">
    <property type="entry name" value="HTH-TYPE TRANSCRIPTIONAL REGULATOR YJDC"/>
    <property type="match status" value="1"/>
</dbReference>
<dbReference type="Proteomes" id="UP000035444">
    <property type="component" value="Unassembled WGS sequence"/>
</dbReference>
<dbReference type="SUPFAM" id="SSF48498">
    <property type="entry name" value="Tetracyclin repressor-like, C-terminal domain"/>
    <property type="match status" value="1"/>
</dbReference>